<evidence type="ECO:0000256" key="1">
    <source>
        <dbReference type="SAM" id="SignalP"/>
    </source>
</evidence>
<protein>
    <submittedName>
        <fullName evidence="2">Uncharacterized protein</fullName>
    </submittedName>
</protein>
<keyword evidence="1" id="KW-0732">Signal</keyword>
<dbReference type="AlphaFoldDB" id="A0A2P2N4Z9"/>
<name>A0A2P2N4Z9_RHIMU</name>
<dbReference type="EMBL" id="GGEC01057044">
    <property type="protein sequence ID" value="MBX37528.1"/>
    <property type="molecule type" value="Transcribed_RNA"/>
</dbReference>
<feature type="signal peptide" evidence="1">
    <location>
        <begin position="1"/>
        <end position="23"/>
    </location>
</feature>
<organism evidence="2">
    <name type="scientific">Rhizophora mucronata</name>
    <name type="common">Asiatic mangrove</name>
    <dbReference type="NCBI Taxonomy" id="61149"/>
    <lineage>
        <taxon>Eukaryota</taxon>
        <taxon>Viridiplantae</taxon>
        <taxon>Streptophyta</taxon>
        <taxon>Embryophyta</taxon>
        <taxon>Tracheophyta</taxon>
        <taxon>Spermatophyta</taxon>
        <taxon>Magnoliopsida</taxon>
        <taxon>eudicotyledons</taxon>
        <taxon>Gunneridae</taxon>
        <taxon>Pentapetalae</taxon>
        <taxon>rosids</taxon>
        <taxon>fabids</taxon>
        <taxon>Malpighiales</taxon>
        <taxon>Rhizophoraceae</taxon>
        <taxon>Rhizophora</taxon>
    </lineage>
</organism>
<evidence type="ECO:0000313" key="2">
    <source>
        <dbReference type="EMBL" id="MBX37528.1"/>
    </source>
</evidence>
<accession>A0A2P2N4Z9</accession>
<proteinExistence type="predicted"/>
<sequence length="43" mass="5041">MSFGILLWIDLFLLQFKVLPTSSVPIMLPFNFTFQLFSFLVDN</sequence>
<reference evidence="2" key="1">
    <citation type="submission" date="2018-02" db="EMBL/GenBank/DDBJ databases">
        <title>Rhizophora mucronata_Transcriptome.</title>
        <authorList>
            <person name="Meera S.P."/>
            <person name="Sreeshan A."/>
            <person name="Augustine A."/>
        </authorList>
    </citation>
    <scope>NUCLEOTIDE SEQUENCE</scope>
    <source>
        <tissue evidence="2">Leaf</tissue>
    </source>
</reference>
<feature type="chain" id="PRO_5015112727" evidence="1">
    <location>
        <begin position="24"/>
        <end position="43"/>
    </location>
</feature>